<proteinExistence type="predicted"/>
<keyword evidence="4" id="KW-1185">Reference proteome</keyword>
<dbReference type="GO" id="GO:0051747">
    <property type="term" value="F:cytosine C-5 DNA demethylase activity"/>
    <property type="evidence" value="ECO:0007669"/>
    <property type="project" value="TreeGrafter"/>
</dbReference>
<dbReference type="PROSITE" id="PS51471">
    <property type="entry name" value="FE2OG_OXY"/>
    <property type="match status" value="1"/>
</dbReference>
<evidence type="ECO:0000313" key="3">
    <source>
        <dbReference type="EMBL" id="PGH20387.1"/>
    </source>
</evidence>
<dbReference type="InterPro" id="IPR005123">
    <property type="entry name" value="Oxoglu/Fe-dep_dioxygenase_dom"/>
</dbReference>
<dbReference type="GO" id="GO:0006307">
    <property type="term" value="P:DNA alkylation repair"/>
    <property type="evidence" value="ECO:0007669"/>
    <property type="project" value="TreeGrafter"/>
</dbReference>
<dbReference type="Proteomes" id="UP000224634">
    <property type="component" value="Unassembled WGS sequence"/>
</dbReference>
<evidence type="ECO:0000313" key="4">
    <source>
        <dbReference type="Proteomes" id="UP000224634"/>
    </source>
</evidence>
<dbReference type="AlphaFoldDB" id="A0A2B7YIE7"/>
<dbReference type="InterPro" id="IPR032852">
    <property type="entry name" value="ALKBH2"/>
</dbReference>
<dbReference type="EMBL" id="PDNA01000041">
    <property type="protein sequence ID" value="PGH20387.1"/>
    <property type="molecule type" value="Genomic_DNA"/>
</dbReference>
<name>A0A2B7YIE7_POLH7</name>
<dbReference type="Gene3D" id="2.60.120.590">
    <property type="entry name" value="Alpha-ketoglutarate-dependent dioxygenase AlkB-like"/>
    <property type="match status" value="1"/>
</dbReference>
<protein>
    <recommendedName>
        <fullName evidence="2">Fe2OG dioxygenase domain-containing protein</fullName>
    </recommendedName>
</protein>
<dbReference type="GO" id="GO:0035516">
    <property type="term" value="F:broad specificity oxidative DNA demethylase activity"/>
    <property type="evidence" value="ECO:0007669"/>
    <property type="project" value="TreeGrafter"/>
</dbReference>
<evidence type="ECO:0000256" key="1">
    <source>
        <dbReference type="SAM" id="MobiDB-lite"/>
    </source>
</evidence>
<dbReference type="InterPro" id="IPR027450">
    <property type="entry name" value="AlkB-like"/>
</dbReference>
<organism evidence="3 4">
    <name type="scientific">Polytolypa hystricis (strain UAMH7299)</name>
    <dbReference type="NCBI Taxonomy" id="1447883"/>
    <lineage>
        <taxon>Eukaryota</taxon>
        <taxon>Fungi</taxon>
        <taxon>Dikarya</taxon>
        <taxon>Ascomycota</taxon>
        <taxon>Pezizomycotina</taxon>
        <taxon>Eurotiomycetes</taxon>
        <taxon>Eurotiomycetidae</taxon>
        <taxon>Onygenales</taxon>
        <taxon>Onygenales incertae sedis</taxon>
        <taxon>Polytolypa</taxon>
    </lineage>
</organism>
<dbReference type="SUPFAM" id="SSF51197">
    <property type="entry name" value="Clavaminate synthase-like"/>
    <property type="match status" value="1"/>
</dbReference>
<comment type="caution">
    <text evidence="3">The sequence shown here is derived from an EMBL/GenBank/DDBJ whole genome shotgun (WGS) entry which is preliminary data.</text>
</comment>
<evidence type="ECO:0000259" key="2">
    <source>
        <dbReference type="PROSITE" id="PS51471"/>
    </source>
</evidence>
<accession>A0A2B7YIE7</accession>
<dbReference type="PANTHER" id="PTHR31573">
    <property type="entry name" value="ALPHA-KETOGLUTARATE-DEPENDENT DIOXYGENASE ALKB HOMOLOG 2"/>
    <property type="match status" value="1"/>
</dbReference>
<dbReference type="PANTHER" id="PTHR31573:SF4">
    <property type="entry name" value="FE2OG DIOXYGENASE DOMAIN-CONTAINING PROTEIN"/>
    <property type="match status" value="1"/>
</dbReference>
<dbReference type="GO" id="GO:0008198">
    <property type="term" value="F:ferrous iron binding"/>
    <property type="evidence" value="ECO:0007669"/>
    <property type="project" value="TreeGrafter"/>
</dbReference>
<feature type="region of interest" description="Disordered" evidence="1">
    <location>
        <begin position="654"/>
        <end position="697"/>
    </location>
</feature>
<feature type="domain" description="Fe2OG dioxygenase" evidence="2">
    <location>
        <begin position="490"/>
        <end position="651"/>
    </location>
</feature>
<dbReference type="OrthoDB" id="2163491at2759"/>
<feature type="compositionally biased region" description="Basic and acidic residues" evidence="1">
    <location>
        <begin position="662"/>
        <end position="674"/>
    </location>
</feature>
<dbReference type="Pfam" id="PF13532">
    <property type="entry name" value="2OG-FeII_Oxy_2"/>
    <property type="match status" value="1"/>
</dbReference>
<reference evidence="3 4" key="1">
    <citation type="submission" date="2017-10" db="EMBL/GenBank/DDBJ databases">
        <title>Comparative genomics in systemic dimorphic fungi from Ajellomycetaceae.</title>
        <authorList>
            <person name="Munoz J.F."/>
            <person name="Mcewen J.G."/>
            <person name="Clay O.K."/>
            <person name="Cuomo C.A."/>
        </authorList>
    </citation>
    <scope>NUCLEOTIDE SEQUENCE [LARGE SCALE GENOMIC DNA]</scope>
    <source>
        <strain evidence="3 4">UAMH7299</strain>
    </source>
</reference>
<dbReference type="InterPro" id="IPR037151">
    <property type="entry name" value="AlkB-like_sf"/>
</dbReference>
<dbReference type="STRING" id="1447883.A0A2B7YIE7"/>
<feature type="region of interest" description="Disordered" evidence="1">
    <location>
        <begin position="1"/>
        <end position="43"/>
    </location>
</feature>
<sequence length="697" mass="78133">MTPNSEAPPASSVPRTDGTGDVQTQTPAVDSPMAPVKKQRSADPPAWALQRSDLCQTLPWFNSLQGGCYLIDDFCFGFLLDAHSGAGSYMDEEVIITRVGGSSADDGNGNLNPVKDQTDDTTRIRYARNNIKYEVPVGVILGSNNTVCPTEVPHRYNILDYFRITDVWFEIFKGKKVGRLRLEKLYLENKSWWAPLDNQHPGPLKDRDDIHEALYSTCGTCQKSSPTVYATGWMCLEESCDGFWKINGALQREKLPYADDFVKKRSLPTNPVQPPHSLVPDFMSTLSDNDKDLTGSSALLHGIVCPQCHGCIPRTRWHGWVCETPNCSFKYLHKPQPVSLRSIISGVELGSAGHRVPWIPKSGESGWVKRVIEYLENYRKDTYEIEGIGVVTHFSPKASVNNREGGPNDMFREIQEHDIGLKRHKLSQSVGKIVKGILTRHFAVNYGMKYKYIVETDTASFNKAPCVIRRALGRLAWAGRQTVSQSEFQPPNELLAIGYFDTQRIGWHDDGEVGLGPTIATLSLGGEAIMSIRVKDKYYKGNKEPTTRSKIIENDPAPPGCEKYEARRLLRDEFEAGKISASERKTRLEKIFSEPEPELDGKLRPTKVIIEMRLFHGDLVVMHGARLQQCYEHQVVPKDKVRFALTARYIDPKSVGMEQDPDYSRILKEHRYDGDDPAPPASEPTPPDSRPGSPMVA</sequence>
<gene>
    <name evidence="3" type="ORF">AJ80_03655</name>
</gene>
<feature type="compositionally biased region" description="Pro residues" evidence="1">
    <location>
        <begin position="677"/>
        <end position="689"/>
    </location>
</feature>